<evidence type="ECO:0000313" key="2">
    <source>
        <dbReference type="Proteomes" id="UP000462621"/>
    </source>
</evidence>
<dbReference type="SUPFAM" id="SSF144064">
    <property type="entry name" value="Heme iron utilization protein-like"/>
    <property type="match status" value="1"/>
</dbReference>
<dbReference type="PIRSF" id="PIRSF030840">
    <property type="entry name" value="DUF1008"/>
    <property type="match status" value="1"/>
</dbReference>
<dbReference type="CDD" id="cd16829">
    <property type="entry name" value="ChuX_HutX-like"/>
    <property type="match status" value="1"/>
</dbReference>
<organism evidence="1 2">
    <name type="scientific">Vibrio eleionomae</name>
    <dbReference type="NCBI Taxonomy" id="2653505"/>
    <lineage>
        <taxon>Bacteria</taxon>
        <taxon>Pseudomonadati</taxon>
        <taxon>Pseudomonadota</taxon>
        <taxon>Gammaproteobacteria</taxon>
        <taxon>Vibrionales</taxon>
        <taxon>Vibrionaceae</taxon>
        <taxon>Vibrio</taxon>
    </lineage>
</organism>
<dbReference type="AlphaFoldDB" id="A0A7X4LJF8"/>
<dbReference type="InterPro" id="IPR053733">
    <property type="entry name" value="Heme_Transport_Util_sf"/>
</dbReference>
<accession>A0A7X4LJF8</accession>
<proteinExistence type="predicted"/>
<dbReference type="Pfam" id="PF06228">
    <property type="entry name" value="ChuX_HutX"/>
    <property type="match status" value="1"/>
</dbReference>
<comment type="caution">
    <text evidence="1">The sequence shown here is derived from an EMBL/GenBank/DDBJ whole genome shotgun (WGS) entry which is preliminary data.</text>
</comment>
<name>A0A7X4LJF8_9VIBR</name>
<gene>
    <name evidence="1" type="primary">hutX</name>
    <name evidence="1" type="ORF">F9817_06635</name>
</gene>
<reference evidence="1 2" key="1">
    <citation type="submission" date="2019-10" db="EMBL/GenBank/DDBJ databases">
        <title>Vibrio sp. nov. isolated from a shrimp pond.</title>
        <authorList>
            <person name="Gomez-Gil B."/>
            <person name="Enciso-Ibarra J."/>
            <person name="Enciso-Ibarra K."/>
            <person name="Bolan-Mejia C."/>
        </authorList>
    </citation>
    <scope>NUCLEOTIDE SEQUENCE [LARGE SCALE GENOMIC DNA]</scope>
    <source>
        <strain evidence="1 2">CAIM 722</strain>
    </source>
</reference>
<evidence type="ECO:0000313" key="1">
    <source>
        <dbReference type="EMBL" id="MZI92870.1"/>
    </source>
</evidence>
<dbReference type="InterPro" id="IPR010413">
    <property type="entry name" value="HutX-like"/>
</dbReference>
<keyword evidence="2" id="KW-1185">Reference proteome</keyword>
<protein>
    <submittedName>
        <fullName evidence="1">Heme utilization cystosolic carrier protein HutX</fullName>
    </submittedName>
</protein>
<sequence>MSIESKVAEALEENPRALPSDIAKQLQVSEKEVVAAFPAEMARLIDGCHAEQILTTIADWQTSVTVIVHSGGSIFEIKAPLPKGSFARGYFNLMGEAGQLHGHLLLDNVAHIALVSKAFMGKESHYFGFFDPQGDSIFKIYLGRDENRQLIPAQVEAFQKLKNNTNF</sequence>
<dbReference type="Gene3D" id="3.40.1570.10">
    <property type="entry name" value="HemS/ChuS/ChuX like domains"/>
    <property type="match status" value="1"/>
</dbReference>
<dbReference type="EMBL" id="WEKT01000008">
    <property type="protein sequence ID" value="MZI92870.1"/>
    <property type="molecule type" value="Genomic_DNA"/>
</dbReference>
<dbReference type="NCBIfam" id="TIGR04108">
    <property type="entry name" value="HutX"/>
    <property type="match status" value="1"/>
</dbReference>
<dbReference type="RefSeq" id="WP_161154171.1">
    <property type="nucleotide sequence ID" value="NZ_WEKT01000008.1"/>
</dbReference>
<dbReference type="Proteomes" id="UP000462621">
    <property type="component" value="Unassembled WGS sequence"/>
</dbReference>